<gene>
    <name evidence="1" type="ORF">KE626_06795</name>
</gene>
<sequence length="126" mass="14832">MSYELQRDPDRIAYLEACKTWIRILKTLREDNASLINRLAAALKESARRSFIEEAEEFQLRMLDREESMVLLRHEIGEQLEWLEKQPSGMSCPHPYIVLQNDVQGMIQEHEKVKLAFLVFVAEEKV</sequence>
<proteinExistence type="predicted"/>
<reference evidence="1 2" key="1">
    <citation type="submission" date="2021-04" db="EMBL/GenBank/DDBJ databases">
        <title>Chitinophaga sp. nov., isolated from the rhizosphere soil.</title>
        <authorList>
            <person name="He S."/>
        </authorList>
    </citation>
    <scope>NUCLEOTIDE SEQUENCE [LARGE SCALE GENOMIC DNA]</scope>
    <source>
        <strain evidence="1 2">2R12</strain>
    </source>
</reference>
<organism evidence="1 2">
    <name type="scientific">Chitinophaga hostae</name>
    <dbReference type="NCBI Taxonomy" id="2831022"/>
    <lineage>
        <taxon>Bacteria</taxon>
        <taxon>Pseudomonadati</taxon>
        <taxon>Bacteroidota</taxon>
        <taxon>Chitinophagia</taxon>
        <taxon>Chitinophagales</taxon>
        <taxon>Chitinophagaceae</taxon>
        <taxon>Chitinophaga</taxon>
    </lineage>
</organism>
<protein>
    <submittedName>
        <fullName evidence="1">Uncharacterized protein</fullName>
    </submittedName>
</protein>
<name>A0ABS5IVX1_9BACT</name>
<dbReference type="EMBL" id="JAGTXB010000002">
    <property type="protein sequence ID" value="MBS0027010.1"/>
    <property type="molecule type" value="Genomic_DNA"/>
</dbReference>
<dbReference type="RefSeq" id="WP_211972100.1">
    <property type="nucleotide sequence ID" value="NZ_CBFHAM010000038.1"/>
</dbReference>
<evidence type="ECO:0000313" key="1">
    <source>
        <dbReference type="EMBL" id="MBS0027010.1"/>
    </source>
</evidence>
<comment type="caution">
    <text evidence="1">The sequence shown here is derived from an EMBL/GenBank/DDBJ whole genome shotgun (WGS) entry which is preliminary data.</text>
</comment>
<accession>A0ABS5IVX1</accession>
<keyword evidence="2" id="KW-1185">Reference proteome</keyword>
<dbReference type="Proteomes" id="UP000676386">
    <property type="component" value="Unassembled WGS sequence"/>
</dbReference>
<evidence type="ECO:0000313" key="2">
    <source>
        <dbReference type="Proteomes" id="UP000676386"/>
    </source>
</evidence>